<evidence type="ECO:0000256" key="1">
    <source>
        <dbReference type="ARBA" id="ARBA00008655"/>
    </source>
</evidence>
<organism evidence="7 8">
    <name type="scientific">Tilletiaria anomala (strain ATCC 24038 / CBS 436.72 / UBC 951)</name>
    <dbReference type="NCBI Taxonomy" id="1037660"/>
    <lineage>
        <taxon>Eukaryota</taxon>
        <taxon>Fungi</taxon>
        <taxon>Dikarya</taxon>
        <taxon>Basidiomycota</taxon>
        <taxon>Ustilaginomycotina</taxon>
        <taxon>Exobasidiomycetes</taxon>
        <taxon>Georgefischeriales</taxon>
        <taxon>Tilletiariaceae</taxon>
        <taxon>Tilletiaria</taxon>
    </lineage>
</organism>
<keyword evidence="2 7" id="KW-0808">Transferase</keyword>
<evidence type="ECO:0000313" key="8">
    <source>
        <dbReference type="Proteomes" id="UP000027361"/>
    </source>
</evidence>
<feature type="compositionally biased region" description="Polar residues" evidence="4">
    <location>
        <begin position="233"/>
        <end position="251"/>
    </location>
</feature>
<evidence type="ECO:0000256" key="5">
    <source>
        <dbReference type="SAM" id="Phobius"/>
    </source>
</evidence>
<reference evidence="7 8" key="1">
    <citation type="submission" date="2014-05" db="EMBL/GenBank/DDBJ databases">
        <title>Draft genome sequence of a rare smut relative, Tilletiaria anomala UBC 951.</title>
        <authorList>
            <consortium name="DOE Joint Genome Institute"/>
            <person name="Toome M."/>
            <person name="Kuo A."/>
            <person name="Henrissat B."/>
            <person name="Lipzen A."/>
            <person name="Tritt A."/>
            <person name="Yoshinaga Y."/>
            <person name="Zane M."/>
            <person name="Barry K."/>
            <person name="Grigoriev I.V."/>
            <person name="Spatafora J.W."/>
            <person name="Aimea M.C."/>
        </authorList>
    </citation>
    <scope>NUCLEOTIDE SEQUENCE [LARGE SCALE GENOMIC DNA]</scope>
    <source>
        <strain evidence="7 8">UBC 951</strain>
    </source>
</reference>
<feature type="transmembrane region" description="Helical" evidence="5">
    <location>
        <begin position="476"/>
        <end position="497"/>
    </location>
</feature>
<dbReference type="FunCoup" id="A0A066VAG2">
    <property type="interactions" value="266"/>
</dbReference>
<dbReference type="Proteomes" id="UP000027361">
    <property type="component" value="Unassembled WGS sequence"/>
</dbReference>
<dbReference type="STRING" id="1037660.A0A066VAG2"/>
<keyword evidence="3 7" id="KW-0012">Acyltransferase</keyword>
<protein>
    <submittedName>
        <fullName evidence="7">Acyltransferase-domain-containing protein</fullName>
    </submittedName>
</protein>
<dbReference type="SUPFAM" id="SSF69593">
    <property type="entry name" value="Glycerol-3-phosphate (1)-acyltransferase"/>
    <property type="match status" value="1"/>
</dbReference>
<comment type="similarity">
    <text evidence="1">Belongs to the 1-acyl-sn-glycerol-3-phosphate acyltransferase family.</text>
</comment>
<keyword evidence="5" id="KW-0472">Membrane</keyword>
<proteinExistence type="inferred from homology"/>
<name>A0A066VAG2_TILAU</name>
<dbReference type="GeneID" id="25265392"/>
<evidence type="ECO:0000256" key="3">
    <source>
        <dbReference type="ARBA" id="ARBA00023315"/>
    </source>
</evidence>
<dbReference type="Pfam" id="PF16076">
    <property type="entry name" value="Acyltransf_C"/>
    <property type="match status" value="1"/>
</dbReference>
<dbReference type="Pfam" id="PF01553">
    <property type="entry name" value="Acyltransferase"/>
    <property type="match status" value="1"/>
</dbReference>
<dbReference type="PANTHER" id="PTHR10983:SF16">
    <property type="entry name" value="LYSOCARDIOLIPIN ACYLTRANSFERASE 1"/>
    <property type="match status" value="1"/>
</dbReference>
<dbReference type="HOGENOM" id="CLU_041844_3_1_1"/>
<accession>A0A066VAG2</accession>
<comment type="caution">
    <text evidence="7">The sequence shown here is derived from an EMBL/GenBank/DDBJ whole genome shotgun (WGS) entry which is preliminary data.</text>
</comment>
<dbReference type="PANTHER" id="PTHR10983">
    <property type="entry name" value="1-ACYLGLYCEROL-3-PHOSPHATE ACYLTRANSFERASE-RELATED"/>
    <property type="match status" value="1"/>
</dbReference>
<keyword evidence="8" id="KW-1185">Reference proteome</keyword>
<dbReference type="RefSeq" id="XP_013240338.1">
    <property type="nucleotide sequence ID" value="XM_013384884.1"/>
</dbReference>
<gene>
    <name evidence="7" type="ORF">K437DRAFT_259844</name>
</gene>
<dbReference type="SMART" id="SM00563">
    <property type="entry name" value="PlsC"/>
    <property type="match status" value="1"/>
</dbReference>
<dbReference type="OrthoDB" id="189226at2759"/>
<dbReference type="GO" id="GO:0005783">
    <property type="term" value="C:endoplasmic reticulum"/>
    <property type="evidence" value="ECO:0007669"/>
    <property type="project" value="TreeGrafter"/>
</dbReference>
<keyword evidence="5" id="KW-1133">Transmembrane helix</keyword>
<evidence type="ECO:0000256" key="4">
    <source>
        <dbReference type="SAM" id="MobiDB-lite"/>
    </source>
</evidence>
<dbReference type="GO" id="GO:0036149">
    <property type="term" value="P:phosphatidylinositol acyl-chain remodeling"/>
    <property type="evidence" value="ECO:0007669"/>
    <property type="project" value="TreeGrafter"/>
</dbReference>
<dbReference type="CDD" id="cd07990">
    <property type="entry name" value="LPLAT_LCLAT1-like"/>
    <property type="match status" value="1"/>
</dbReference>
<evidence type="ECO:0000256" key="2">
    <source>
        <dbReference type="ARBA" id="ARBA00022679"/>
    </source>
</evidence>
<dbReference type="AlphaFoldDB" id="A0A066VAG2"/>
<dbReference type="EMBL" id="JMSN01000142">
    <property type="protein sequence ID" value="KDN37273.1"/>
    <property type="molecule type" value="Genomic_DNA"/>
</dbReference>
<evidence type="ECO:0000313" key="7">
    <source>
        <dbReference type="EMBL" id="KDN37273.1"/>
    </source>
</evidence>
<dbReference type="InterPro" id="IPR002123">
    <property type="entry name" value="Plipid/glycerol_acylTrfase"/>
</dbReference>
<dbReference type="InParanoid" id="A0A066VAG2"/>
<dbReference type="GO" id="GO:0016746">
    <property type="term" value="F:acyltransferase activity"/>
    <property type="evidence" value="ECO:0007669"/>
    <property type="project" value="UniProtKB-KW"/>
</dbReference>
<dbReference type="InterPro" id="IPR032098">
    <property type="entry name" value="Acyltransf_C"/>
</dbReference>
<keyword evidence="5" id="KW-0812">Transmembrane</keyword>
<sequence>MAPTTTTSTVSGGSKDTYAVPITQRHESWHLLTATLVLLYMVISCGMPHISQYLILPLAVFPSSQPFHEIISYPYKRFFGCILVSVSQLLAPTKLVLTFTDEEGNPLDPEQFVTRDSRKKSDDPKGKITLLKMPDRSVWISNHQIYTDWIYLWCLAYHADLAGSITILMKASLKHVPIFGWAMQFYRFIFLKQSWLEDRMPLARQLSALVKRARDAGRRAAASQAAYCKKSDGGSTRTSNANGKIQATNESLPPPSIAGSFSSHLAKVLLLIFPEGTLVSKLTKPKSRAFADKLGISDLRNMLLPRSTGLLFCLRTMAAEIDDLYLVDYTIGYPGIPPAGYGQSYYTLRTVYVQGVPPPAVHMNCIISKVPSRADPLARDAQAMRVPPVGALPPSSEASGADAYQPSEAEREAFDLWLRKRYQLKDQLMDRFYQDGDFVRGAYKMQQRQGAGQAKSPDLATQYVELPTRLRNVGDLIQTIAIAFSVFPLGFAYYWAFKSIFRLVAHRVA</sequence>
<feature type="region of interest" description="Disordered" evidence="4">
    <location>
        <begin position="230"/>
        <end position="251"/>
    </location>
</feature>
<feature type="domain" description="Phospholipid/glycerol acyltransferase" evidence="6">
    <location>
        <begin position="137"/>
        <end position="311"/>
    </location>
</feature>
<evidence type="ECO:0000259" key="6">
    <source>
        <dbReference type="SMART" id="SM00563"/>
    </source>
</evidence>